<dbReference type="GeneID" id="36563083"/>
<sequence length="641" mass="71526">MSYNPKTLALSNLLGERIQGSSGGSIAAIAANDSRQFVGKAENVHFHGDATQFLDDIHLPCVKSARFNSLADSDEPSYCLENTRVQILRDIDEWANARESPCIFWMSGLAGTGKSTIARTVARRYDDKGRLGASFFFSALHSDTKCATSFVTTIARQLANADASLCDEINQVVRQRRDISSYALDDQWRHLILDPLARAKLEPGRSPYILVVDALENCETTTGIATIVRLLAQVQTLGSGVLRVFLTSRPDAWIGARFDDIPESKKRCFKLHSIDYRIVGRDVNTFLAHNFRRIAKDSYQNTDWPGADTIDLLTQKAGGLFIWAASACKFVGSDSRFSRQRLTRLLNGSISVDDPRSELDNIYITALRGTVSERQATEEKVFIYNTVRLILGTMAVLVSPLPVIDLGALFQSVPRSFRTGFPECKGISAREIQLNLRRLDAIVDLPEHDRQSPRLHHPNLGEFLFDQARCTEQAFLADKRQIHLTLAGCCVGIMSQTWDVCPRDRGIFGLGGRRVAVTDVSQGQIEQWLPASLRYACLYWVHHLQQSGAKIDQNDAFDCFLQRHLLHWLEGLSWMKKIPDGVRAIASLESMTLSKSVGANIRDAKRLTLSSQPAIETYPLQIYASALSDSPLETKHCIRSH</sequence>
<dbReference type="PANTHER" id="PTHR10039">
    <property type="entry name" value="AMELOGENIN"/>
    <property type="match status" value="1"/>
</dbReference>
<dbReference type="Pfam" id="PF24883">
    <property type="entry name" value="NPHP3_N"/>
    <property type="match status" value="1"/>
</dbReference>
<dbReference type="Proteomes" id="UP000234275">
    <property type="component" value="Unassembled WGS sequence"/>
</dbReference>
<dbReference type="InterPro" id="IPR056884">
    <property type="entry name" value="NPHP3-like_N"/>
</dbReference>
<dbReference type="VEuPathDB" id="FungiDB:P170DRAFT_77061"/>
<dbReference type="PANTHER" id="PTHR10039:SF17">
    <property type="entry name" value="FUNGAL STAND N-TERMINAL GOODBYE DOMAIN-CONTAINING PROTEIN-RELATED"/>
    <property type="match status" value="1"/>
</dbReference>
<feature type="domain" description="Nephrocystin 3-like N-terminal" evidence="2">
    <location>
        <begin position="91"/>
        <end position="249"/>
    </location>
</feature>
<dbReference type="RefSeq" id="XP_024698714.1">
    <property type="nucleotide sequence ID" value="XM_024855376.1"/>
</dbReference>
<evidence type="ECO:0000256" key="1">
    <source>
        <dbReference type="ARBA" id="ARBA00022737"/>
    </source>
</evidence>
<keyword evidence="4" id="KW-1185">Reference proteome</keyword>
<gene>
    <name evidence="3" type="ORF">P170DRAFT_77061</name>
</gene>
<name>A0A2I2FS03_9EURO</name>
<evidence type="ECO:0000259" key="2">
    <source>
        <dbReference type="Pfam" id="PF24883"/>
    </source>
</evidence>
<organism evidence="3 4">
    <name type="scientific">Aspergillus steynii IBT 23096</name>
    <dbReference type="NCBI Taxonomy" id="1392250"/>
    <lineage>
        <taxon>Eukaryota</taxon>
        <taxon>Fungi</taxon>
        <taxon>Dikarya</taxon>
        <taxon>Ascomycota</taxon>
        <taxon>Pezizomycotina</taxon>
        <taxon>Eurotiomycetes</taxon>
        <taxon>Eurotiomycetidae</taxon>
        <taxon>Eurotiales</taxon>
        <taxon>Aspergillaceae</taxon>
        <taxon>Aspergillus</taxon>
        <taxon>Aspergillus subgen. Circumdati</taxon>
    </lineage>
</organism>
<dbReference type="SUPFAM" id="SSF52540">
    <property type="entry name" value="P-loop containing nucleoside triphosphate hydrolases"/>
    <property type="match status" value="1"/>
</dbReference>
<evidence type="ECO:0000313" key="4">
    <source>
        <dbReference type="Proteomes" id="UP000234275"/>
    </source>
</evidence>
<dbReference type="AlphaFoldDB" id="A0A2I2FS03"/>
<dbReference type="InterPro" id="IPR027417">
    <property type="entry name" value="P-loop_NTPase"/>
</dbReference>
<dbReference type="EMBL" id="MSFO01000011">
    <property type="protein sequence ID" value="PLB43412.1"/>
    <property type="molecule type" value="Genomic_DNA"/>
</dbReference>
<accession>A0A2I2FS03</accession>
<dbReference type="OrthoDB" id="674604at2759"/>
<protein>
    <recommendedName>
        <fullName evidence="2">Nephrocystin 3-like N-terminal domain-containing protein</fullName>
    </recommendedName>
</protein>
<evidence type="ECO:0000313" key="3">
    <source>
        <dbReference type="EMBL" id="PLB43412.1"/>
    </source>
</evidence>
<dbReference type="STRING" id="1392250.A0A2I2FS03"/>
<keyword evidence="1" id="KW-0677">Repeat</keyword>
<reference evidence="3 4" key="1">
    <citation type="submission" date="2016-12" db="EMBL/GenBank/DDBJ databases">
        <title>The genomes of Aspergillus section Nigri reveals drivers in fungal speciation.</title>
        <authorList>
            <consortium name="DOE Joint Genome Institute"/>
            <person name="Vesth T.C."/>
            <person name="Nybo J."/>
            <person name="Theobald S."/>
            <person name="Brandl J."/>
            <person name="Frisvad J.C."/>
            <person name="Nielsen K.F."/>
            <person name="Lyhne E.K."/>
            <person name="Kogle M.E."/>
            <person name="Kuo A."/>
            <person name="Riley R."/>
            <person name="Clum A."/>
            <person name="Nolan M."/>
            <person name="Lipzen A."/>
            <person name="Salamov A."/>
            <person name="Henrissat B."/>
            <person name="Wiebenga A."/>
            <person name="De Vries R.P."/>
            <person name="Grigoriev I.V."/>
            <person name="Mortensen U.H."/>
            <person name="Andersen M.R."/>
            <person name="Baker S.E."/>
        </authorList>
    </citation>
    <scope>NUCLEOTIDE SEQUENCE [LARGE SCALE GENOMIC DNA]</scope>
    <source>
        <strain evidence="3 4">IBT 23096</strain>
    </source>
</reference>
<dbReference type="Gene3D" id="3.40.50.300">
    <property type="entry name" value="P-loop containing nucleotide triphosphate hydrolases"/>
    <property type="match status" value="1"/>
</dbReference>
<comment type="caution">
    <text evidence="3">The sequence shown here is derived from an EMBL/GenBank/DDBJ whole genome shotgun (WGS) entry which is preliminary data.</text>
</comment>
<proteinExistence type="predicted"/>